<accession>U9U7J8</accession>
<reference evidence="1" key="1">
    <citation type="submission" date="2013-07" db="EMBL/GenBank/DDBJ databases">
        <title>The genome of an arbuscular mycorrhizal fungus provides insights into the evolution of the oldest plant symbiosis.</title>
        <authorList>
            <consortium name="DOE Joint Genome Institute"/>
            <person name="Tisserant E."/>
            <person name="Malbreil M."/>
            <person name="Kuo A."/>
            <person name="Kohler A."/>
            <person name="Symeonidi A."/>
            <person name="Balestrini R."/>
            <person name="Charron P."/>
            <person name="Duensing N."/>
            <person name="Frei-dit-Frey N."/>
            <person name="Gianinazzi-Pearson V."/>
            <person name="Gilbert B."/>
            <person name="Handa Y."/>
            <person name="Hijri M."/>
            <person name="Kaul R."/>
            <person name="Kawaguchi M."/>
            <person name="Krajinski F."/>
            <person name="Lammers P."/>
            <person name="Lapierre D."/>
            <person name="Masclaux F.G."/>
            <person name="Murat C."/>
            <person name="Morin E."/>
            <person name="Ndikumana S."/>
            <person name="Pagni M."/>
            <person name="Petitpierre D."/>
            <person name="Requena N."/>
            <person name="Rosikiewicz P."/>
            <person name="Riley R."/>
            <person name="Saito K."/>
            <person name="San Clemente H."/>
            <person name="Shapiro H."/>
            <person name="van Tuinen D."/>
            <person name="Becard G."/>
            <person name="Bonfante P."/>
            <person name="Paszkowski U."/>
            <person name="Shachar-Hill Y."/>
            <person name="Young J.P."/>
            <person name="Sanders I.R."/>
            <person name="Henrissat B."/>
            <person name="Rensing S.A."/>
            <person name="Grigoriev I.V."/>
            <person name="Corradi N."/>
            <person name="Roux C."/>
            <person name="Martin F."/>
        </authorList>
    </citation>
    <scope>NUCLEOTIDE SEQUENCE</scope>
    <source>
        <strain evidence="1">DAOM 197198</strain>
    </source>
</reference>
<sequence length="158" mass="17955">MFWNNIESSVINLSLQLDKINTARTVIHGTERLIKTALNEVDSTLKTDGGFVFNNILNERPAEETLSKGVFPIRNIDNIINAKTSSKKGLNCEKNNDVVTKQCKIEDKLQDLPIEATCTEDSKTDEKHKLDENDDRFFDDIKMTAKLIKLASKKEKKE</sequence>
<dbReference type="HOGENOM" id="CLU_1670300_0_0_1"/>
<gene>
    <name evidence="1" type="ORF">GLOINDRAFT_22845</name>
</gene>
<proteinExistence type="predicted"/>
<dbReference type="AlphaFoldDB" id="U9U7J8"/>
<organism evidence="1">
    <name type="scientific">Rhizophagus irregularis (strain DAOM 181602 / DAOM 197198 / MUCL 43194)</name>
    <name type="common">Arbuscular mycorrhizal fungus</name>
    <name type="synonym">Glomus intraradices</name>
    <dbReference type="NCBI Taxonomy" id="747089"/>
    <lineage>
        <taxon>Eukaryota</taxon>
        <taxon>Fungi</taxon>
        <taxon>Fungi incertae sedis</taxon>
        <taxon>Mucoromycota</taxon>
        <taxon>Glomeromycotina</taxon>
        <taxon>Glomeromycetes</taxon>
        <taxon>Glomerales</taxon>
        <taxon>Glomeraceae</taxon>
        <taxon>Rhizophagus</taxon>
    </lineage>
</organism>
<protein>
    <submittedName>
        <fullName evidence="1">Uncharacterized protein</fullName>
    </submittedName>
</protein>
<evidence type="ECO:0000313" key="1">
    <source>
        <dbReference type="EMBL" id="ESA16404.1"/>
    </source>
</evidence>
<dbReference type="EMBL" id="KI281087">
    <property type="protein sequence ID" value="ESA16404.1"/>
    <property type="molecule type" value="Genomic_DNA"/>
</dbReference>
<name>U9U7J8_RHIID</name>
<dbReference type="VEuPathDB" id="FungiDB:RhiirFUN_010502"/>